<sequence length="130" mass="14485">MNTADIQSRADGYHLALEAAYYRALDLAEAAEDEEERANEAAYQQAQWHSRHSLPELLAAWVEADDLCQEDYESCGQSDFEAFNKETLELMGGPPLALPLPIPTWAEYCALKAAPLMRGSDPRIQTRKAA</sequence>
<evidence type="ECO:0000313" key="3">
    <source>
        <dbReference type="Proteomes" id="UP000254293"/>
    </source>
</evidence>
<keyword evidence="3" id="KW-1185">Reference proteome</keyword>
<evidence type="ECO:0000313" key="1">
    <source>
        <dbReference type="EMBL" id="STR03044.1"/>
    </source>
</evidence>
<dbReference type="AlphaFoldDB" id="A0A377R678"/>
<dbReference type="EMBL" id="UGJJ01000002">
    <property type="protein sequence ID" value="STR03044.1"/>
    <property type="molecule type" value="Genomic_DNA"/>
</dbReference>
<dbReference type="RefSeq" id="WP_115308913.1">
    <property type="nucleotide sequence ID" value="NZ_CP091516.1"/>
</dbReference>
<dbReference type="Proteomes" id="UP000254293">
    <property type="component" value="Unassembled WGS sequence"/>
</dbReference>
<gene>
    <name evidence="1" type="ORF">NCTC13336_01936</name>
    <name evidence="2" type="ORF">NCTC13336_01957</name>
</gene>
<accession>A0A377R678</accession>
<protein>
    <submittedName>
        <fullName evidence="2">Uncharacterized protein</fullName>
    </submittedName>
</protein>
<reference evidence="2 3" key="1">
    <citation type="submission" date="2018-06" db="EMBL/GenBank/DDBJ databases">
        <authorList>
            <consortium name="Pathogen Informatics"/>
            <person name="Doyle S."/>
        </authorList>
    </citation>
    <scope>NUCLEOTIDE SEQUENCE [LARGE SCALE GENOMIC DNA]</scope>
    <source>
        <strain evidence="2 3">NCTC13336</strain>
    </source>
</reference>
<organism evidence="2 3">
    <name type="scientific">Kingella potus</name>
    <dbReference type="NCBI Taxonomy" id="265175"/>
    <lineage>
        <taxon>Bacteria</taxon>
        <taxon>Pseudomonadati</taxon>
        <taxon>Pseudomonadota</taxon>
        <taxon>Betaproteobacteria</taxon>
        <taxon>Neisseriales</taxon>
        <taxon>Neisseriaceae</taxon>
        <taxon>Kingella</taxon>
    </lineage>
</organism>
<name>A0A377R678_9NEIS</name>
<evidence type="ECO:0000313" key="2">
    <source>
        <dbReference type="EMBL" id="STR03065.1"/>
    </source>
</evidence>
<dbReference type="EMBL" id="UGJJ01000003">
    <property type="protein sequence ID" value="STR03065.1"/>
    <property type="molecule type" value="Genomic_DNA"/>
</dbReference>
<proteinExistence type="predicted"/>